<proteinExistence type="predicted"/>
<gene>
    <name evidence="2" type="ORF">Ga0123462_1784</name>
</gene>
<keyword evidence="3" id="KW-1185">Reference proteome</keyword>
<dbReference type="AlphaFoldDB" id="A0A2K8L9R2"/>
<dbReference type="KEGG" id="mfn:Ga0123462_1784"/>
<accession>A0A2K8L9R2</accession>
<dbReference type="OrthoDB" id="5293851at2"/>
<dbReference type="EMBL" id="CP018800">
    <property type="protein sequence ID" value="ATX82631.1"/>
    <property type="molecule type" value="Genomic_DNA"/>
</dbReference>
<keyword evidence="1" id="KW-1133">Transmembrane helix</keyword>
<keyword evidence="1" id="KW-0812">Transmembrane</keyword>
<dbReference type="Proteomes" id="UP000231637">
    <property type="component" value="Chromosome"/>
</dbReference>
<protein>
    <recommendedName>
        <fullName evidence="4">TrbL/VirB6 plasmid conjugal transfer protein</fullName>
    </recommendedName>
</protein>
<feature type="transmembrane region" description="Helical" evidence="1">
    <location>
        <begin position="145"/>
        <end position="166"/>
    </location>
</feature>
<organism evidence="2 3">
    <name type="scientific">Mariprofundus ferrinatatus</name>
    <dbReference type="NCBI Taxonomy" id="1921087"/>
    <lineage>
        <taxon>Bacteria</taxon>
        <taxon>Pseudomonadati</taxon>
        <taxon>Pseudomonadota</taxon>
        <taxon>Candidatius Mariprofundia</taxon>
        <taxon>Mariprofundales</taxon>
        <taxon>Mariprofundaceae</taxon>
        <taxon>Mariprofundus</taxon>
    </lineage>
</organism>
<name>A0A2K8L9R2_9PROT</name>
<feature type="transmembrane region" description="Helical" evidence="1">
    <location>
        <begin position="117"/>
        <end position="136"/>
    </location>
</feature>
<feature type="transmembrane region" description="Helical" evidence="1">
    <location>
        <begin position="246"/>
        <end position="267"/>
    </location>
</feature>
<evidence type="ECO:0008006" key="4">
    <source>
        <dbReference type="Google" id="ProtNLM"/>
    </source>
</evidence>
<evidence type="ECO:0000313" key="3">
    <source>
        <dbReference type="Proteomes" id="UP000231637"/>
    </source>
</evidence>
<evidence type="ECO:0000256" key="1">
    <source>
        <dbReference type="SAM" id="Phobius"/>
    </source>
</evidence>
<reference evidence="2 3" key="1">
    <citation type="submission" date="2016-12" db="EMBL/GenBank/DDBJ databases">
        <title>Isolation and genomic insights into novel planktonic Zetaproteobacteria from stratified waters of the Chesapeake Bay.</title>
        <authorList>
            <person name="McAllister S.M."/>
            <person name="Kato S."/>
            <person name="Chan C.S."/>
            <person name="Chiu B.K."/>
            <person name="Field E.K."/>
        </authorList>
    </citation>
    <scope>NUCLEOTIDE SEQUENCE [LARGE SCALE GENOMIC DNA]</scope>
    <source>
        <strain evidence="2 3">CP-8</strain>
    </source>
</reference>
<sequence>MNNRLKAALLLLIASALFYGASFIKLPAVDAAADSYFSESIKAAGIAYATTRGVNAVVSVVQESHIEVAPGGLGLSIAAGQVLDPINDMTERLSSMLVTAIASLGIQKLGYEIGEALSFKTIALLLLLAVPILWLGQASAPLMQLIFKLGLILLLLRFMLPLSAIVSDALYSGWLEPGIEEATTKLGIVSDRYDEMSSMAPEQNQGLFSSMTSGAADKVKRTKEALDTMVENADSIITSLLNLMTAYLAIFVVQVLLLPLAMLWVLVSIFRSNLLDSFAGQLTSRVAAG</sequence>
<keyword evidence="1" id="KW-0472">Membrane</keyword>
<evidence type="ECO:0000313" key="2">
    <source>
        <dbReference type="EMBL" id="ATX82631.1"/>
    </source>
</evidence>